<reference evidence="1 2" key="1">
    <citation type="submission" date="2016-04" db="EMBL/GenBank/DDBJ databases">
        <title>A degradative enzymes factory behind the ericoid mycorrhizal symbiosis.</title>
        <authorList>
            <consortium name="DOE Joint Genome Institute"/>
            <person name="Martino E."/>
            <person name="Morin E."/>
            <person name="Grelet G."/>
            <person name="Kuo A."/>
            <person name="Kohler A."/>
            <person name="Daghino S."/>
            <person name="Barry K."/>
            <person name="Choi C."/>
            <person name="Cichocki N."/>
            <person name="Clum A."/>
            <person name="Copeland A."/>
            <person name="Hainaut M."/>
            <person name="Haridas S."/>
            <person name="Labutti K."/>
            <person name="Lindquist E."/>
            <person name="Lipzen A."/>
            <person name="Khouja H.-R."/>
            <person name="Murat C."/>
            <person name="Ohm R."/>
            <person name="Olson A."/>
            <person name="Spatafora J."/>
            <person name="Veneault-Fourrey C."/>
            <person name="Henrissat B."/>
            <person name="Grigoriev I."/>
            <person name="Martin F."/>
            <person name="Perotto S."/>
        </authorList>
    </citation>
    <scope>NUCLEOTIDE SEQUENCE [LARGE SCALE GENOMIC DNA]</scope>
    <source>
        <strain evidence="1 2">E</strain>
    </source>
</reference>
<keyword evidence="2" id="KW-1185">Reference proteome</keyword>
<sequence length="266" mass="29398">MEPMSARLEEFLREPSEVVEPDVFLREKRPMARGDVVVPTYRGNGRYRSPCDSAVVDLTLVEMFGGLAAVGRSLEEMGWDELCCWSWIARAADRQWERELPDSLSCCNPPASTPGPTQGTRFYCLRQGPCWAPIRQSKDPPTKDRWGGSLLRGSALNFPLALASGCQLDRVGSALLCCTSPQRCDERNPVGDNGQGFNDGGCFRCYVLMQEQNITPNIPGAVSLRLGDFEKEPKTHVRLGEPTWEGGFMGRKILDEVLERGGVGSP</sequence>
<evidence type="ECO:0000313" key="2">
    <source>
        <dbReference type="Proteomes" id="UP000235371"/>
    </source>
</evidence>
<dbReference type="GeneID" id="36580553"/>
<accession>A0A2J6TC19</accession>
<evidence type="ECO:0000313" key="1">
    <source>
        <dbReference type="EMBL" id="PMD60512.1"/>
    </source>
</evidence>
<organism evidence="1 2">
    <name type="scientific">Hyaloscypha bicolor E</name>
    <dbReference type="NCBI Taxonomy" id="1095630"/>
    <lineage>
        <taxon>Eukaryota</taxon>
        <taxon>Fungi</taxon>
        <taxon>Dikarya</taxon>
        <taxon>Ascomycota</taxon>
        <taxon>Pezizomycotina</taxon>
        <taxon>Leotiomycetes</taxon>
        <taxon>Helotiales</taxon>
        <taxon>Hyaloscyphaceae</taxon>
        <taxon>Hyaloscypha</taxon>
        <taxon>Hyaloscypha bicolor</taxon>
    </lineage>
</organism>
<name>A0A2J6TC19_9HELO</name>
<dbReference type="EMBL" id="KZ613790">
    <property type="protein sequence ID" value="PMD60512.1"/>
    <property type="molecule type" value="Genomic_DNA"/>
</dbReference>
<dbReference type="RefSeq" id="XP_024737416.1">
    <property type="nucleotide sequence ID" value="XM_024872472.1"/>
</dbReference>
<dbReference type="Proteomes" id="UP000235371">
    <property type="component" value="Unassembled WGS sequence"/>
</dbReference>
<dbReference type="AlphaFoldDB" id="A0A2J6TC19"/>
<proteinExistence type="predicted"/>
<gene>
    <name evidence="1" type="ORF">K444DRAFT_394513</name>
</gene>
<dbReference type="InParanoid" id="A0A2J6TC19"/>
<protein>
    <submittedName>
        <fullName evidence="1">Uncharacterized protein</fullName>
    </submittedName>
</protein>